<proteinExistence type="predicted"/>
<feature type="compositionally biased region" description="Pro residues" evidence="1">
    <location>
        <begin position="9"/>
        <end position="18"/>
    </location>
</feature>
<evidence type="ECO:0000313" key="3">
    <source>
        <dbReference type="EMBL" id="CAL1150243.1"/>
    </source>
</evidence>
<reference evidence="2" key="1">
    <citation type="submission" date="2022-10" db="EMBL/GenBank/DDBJ databases">
        <authorList>
            <person name="Chen Y."/>
            <person name="Dougan E. K."/>
            <person name="Chan C."/>
            <person name="Rhodes N."/>
            <person name="Thang M."/>
        </authorList>
    </citation>
    <scope>NUCLEOTIDE SEQUENCE</scope>
</reference>
<evidence type="ECO:0000313" key="4">
    <source>
        <dbReference type="Proteomes" id="UP001152797"/>
    </source>
</evidence>
<feature type="compositionally biased region" description="Basic and acidic residues" evidence="1">
    <location>
        <begin position="181"/>
        <end position="203"/>
    </location>
</feature>
<sequence>GPAQTAQPLAPPPPPPISGPNAVRAPWMSMPAAPGTSASSATAAEKRLNEVLGLLNKQDQDALSSDLQAFVQKESAKQTKVNAKQLHSAVDVLTEPEKAMDAALNARTNLIASWRTFLAAQEALNKAKANFDTQKPKADDAHVISDDEEANAQAAQVSTTRILSGLESMTNSLTELSAQAEQEHQEAQRRSKRPRRDDNKDVITVDMAEEGDAPPFGGPGH</sequence>
<dbReference type="EMBL" id="CAMXCT010002258">
    <property type="protein sequence ID" value="CAI3996868.1"/>
    <property type="molecule type" value="Genomic_DNA"/>
</dbReference>
<dbReference type="EMBL" id="CAMXCT020002258">
    <property type="protein sequence ID" value="CAL1150243.1"/>
    <property type="molecule type" value="Genomic_DNA"/>
</dbReference>
<feature type="non-terminal residue" evidence="2">
    <location>
        <position position="221"/>
    </location>
</feature>
<dbReference type="EMBL" id="CAMXCT030002258">
    <property type="protein sequence ID" value="CAL4784180.1"/>
    <property type="molecule type" value="Genomic_DNA"/>
</dbReference>
<feature type="compositionally biased region" description="Low complexity" evidence="1">
    <location>
        <begin position="28"/>
        <end position="42"/>
    </location>
</feature>
<organism evidence="2">
    <name type="scientific">Cladocopium goreaui</name>
    <dbReference type="NCBI Taxonomy" id="2562237"/>
    <lineage>
        <taxon>Eukaryota</taxon>
        <taxon>Sar</taxon>
        <taxon>Alveolata</taxon>
        <taxon>Dinophyceae</taxon>
        <taxon>Suessiales</taxon>
        <taxon>Symbiodiniaceae</taxon>
        <taxon>Cladocopium</taxon>
    </lineage>
</organism>
<feature type="region of interest" description="Disordered" evidence="1">
    <location>
        <begin position="173"/>
        <end position="221"/>
    </location>
</feature>
<dbReference type="AlphaFoldDB" id="A0A9P1CT33"/>
<reference evidence="3" key="2">
    <citation type="submission" date="2024-04" db="EMBL/GenBank/DDBJ databases">
        <authorList>
            <person name="Chen Y."/>
            <person name="Shah S."/>
            <person name="Dougan E. K."/>
            <person name="Thang M."/>
            <person name="Chan C."/>
        </authorList>
    </citation>
    <scope>NUCLEOTIDE SEQUENCE [LARGE SCALE GENOMIC DNA]</scope>
</reference>
<gene>
    <name evidence="2" type="ORF">C1SCF055_LOCUS23304</name>
</gene>
<dbReference type="Proteomes" id="UP001152797">
    <property type="component" value="Unassembled WGS sequence"/>
</dbReference>
<accession>A0A9P1CT33</accession>
<evidence type="ECO:0000313" key="2">
    <source>
        <dbReference type="EMBL" id="CAI3996868.1"/>
    </source>
</evidence>
<protein>
    <submittedName>
        <fullName evidence="2">Uncharacterized protein</fullName>
    </submittedName>
</protein>
<name>A0A9P1CT33_9DINO</name>
<feature type="region of interest" description="Disordered" evidence="1">
    <location>
        <begin position="1"/>
        <end position="42"/>
    </location>
</feature>
<keyword evidence="4" id="KW-1185">Reference proteome</keyword>
<evidence type="ECO:0000256" key="1">
    <source>
        <dbReference type="SAM" id="MobiDB-lite"/>
    </source>
</evidence>
<comment type="caution">
    <text evidence="2">The sequence shown here is derived from an EMBL/GenBank/DDBJ whole genome shotgun (WGS) entry which is preliminary data.</text>
</comment>